<reference evidence="5" key="3">
    <citation type="journal article" date="1999" name="J. Gen. Virol.">
        <title>Molecular analysis of the p48 gene of Choristoneura fumiferana multicapsid nucleopolyhedroviruses CfMNPV and CfDEFNPV.</title>
        <authorList>
            <person name="Li X."/>
            <person name="Lauzon H.A."/>
            <person name="Sohi S.S."/>
            <person name="Palli S.R."/>
            <person name="Retnakaran A."/>
            <person name="Arif B.M."/>
        </authorList>
    </citation>
    <scope>NUCLEOTIDE SEQUENCE [LARGE SCALE GENOMIC DNA]</scope>
</reference>
<organism evidence="4 5">
    <name type="scientific">Choristoneura fumiferana defective polyhedrosis virus</name>
    <name type="common">Cfdef</name>
    <dbReference type="NCBI Taxonomy" id="74660"/>
    <lineage>
        <taxon>Viruses</taxon>
        <taxon>Viruses incertae sedis</taxon>
        <taxon>Naldaviricetes</taxon>
        <taxon>Lefavirales</taxon>
        <taxon>Baculoviridae</taxon>
        <taxon>Alphabaculovirus</taxon>
        <taxon>Alphabaculovirus alterchofumiferanae</taxon>
    </lineage>
</organism>
<evidence type="ECO:0000259" key="3">
    <source>
        <dbReference type="Pfam" id="PF06771"/>
    </source>
</evidence>
<name>Q6VTS7_NPVCD</name>
<dbReference type="PANTHER" id="PTHR48125:SF16">
    <property type="entry name" value="UBZ4-TYPE DOMAIN-CONTAINING PROTEIN"/>
    <property type="match status" value="1"/>
</dbReference>
<dbReference type="EMBL" id="AY327402">
    <property type="protein sequence ID" value="AAQ91641.1"/>
    <property type="molecule type" value="Genomic_DNA"/>
</dbReference>
<reference evidence="4 5" key="5">
    <citation type="journal article" date="2005" name="J. Gen. Virol.">
        <title>Gene organization and sequencing of the Choristoneura fumiferana defective nucleopolyhedrovirus genome.</title>
        <authorList>
            <person name="Lauzon H.A."/>
            <person name="Jamieson P.B."/>
            <person name="Krell P.J."/>
            <person name="Arif B.M."/>
        </authorList>
    </citation>
    <scope>NUCLEOTIDE SEQUENCE [LARGE SCALE GENOMIC DNA]</scope>
</reference>
<reference evidence="5" key="1">
    <citation type="journal article" date="1995" name="J. Gen. Virol.">
        <title>Characterization, sequencing and phylogeny of the ecdysteroid UDP-glucosyltransferase gene from two distinct nuclear polyhedrosis viruses isolated from Choristoneura fumiferana.</title>
        <authorList>
            <person name="Barrett J.W."/>
            <person name="Krell P.J."/>
            <person name="Arif B.M."/>
        </authorList>
    </citation>
    <scope>NUCLEOTIDE SEQUENCE [LARGE SCALE GENOMIC DNA]</scope>
</reference>
<feature type="coiled-coil region" evidence="1">
    <location>
        <begin position="738"/>
        <end position="805"/>
    </location>
</feature>
<feature type="region of interest" description="Disordered" evidence="2">
    <location>
        <begin position="97"/>
        <end position="167"/>
    </location>
</feature>
<reference evidence="4 5" key="4">
    <citation type="journal article" date="2000" name="Virology">
        <title>Characterization of an overexpressed spindle protein during a baculovirus infection.</title>
        <authorList>
            <person name="Li X."/>
            <person name="Barrett J."/>
            <person name="Pang A."/>
            <person name="Klose R.J."/>
            <person name="Krell P.J."/>
            <person name="Arif B.M."/>
        </authorList>
    </citation>
    <scope>NUCLEOTIDE SEQUENCE [LARGE SCALE GENOMIC DNA]</scope>
</reference>
<dbReference type="InterPro" id="IPR009615">
    <property type="entry name" value="Desmo_N"/>
</dbReference>
<reference evidence="5" key="2">
    <citation type="journal article" date="1996" name="Virus Genes">
        <title>The putative LEF-1 proteins from two distinct Choristoneura fumiferana multiple nucleopolyhedroviruses share domain homology to eukaryotic primases.</title>
        <authorList>
            <person name="Barrett J.W."/>
            <person name="Lauzon H.A."/>
            <person name="Mercuri P.S."/>
            <person name="Krell P.J."/>
            <person name="Sohi S.S."/>
            <person name="Arif B.M."/>
        </authorList>
    </citation>
    <scope>NUCLEOTIDE SEQUENCE [LARGE SCALE GENOMIC DNA]</scope>
</reference>
<dbReference type="Proteomes" id="UP000202937">
    <property type="component" value="Segment"/>
</dbReference>
<dbReference type="OrthoDB" id="1496at10239"/>
<dbReference type="KEGG" id="vg:2943846"/>
<dbReference type="GeneID" id="2943846"/>
<dbReference type="RefSeq" id="NP_932671.1">
    <property type="nucleotide sequence ID" value="NC_005137.2"/>
</dbReference>
<evidence type="ECO:0000313" key="4">
    <source>
        <dbReference type="EMBL" id="AAQ91641.1"/>
    </source>
</evidence>
<evidence type="ECO:0000256" key="1">
    <source>
        <dbReference type="SAM" id="Coils"/>
    </source>
</evidence>
<protein>
    <recommendedName>
        <fullName evidence="3">Viral desmoplakin N-terminal domain-containing protein</fullName>
    </recommendedName>
</protein>
<keyword evidence="1" id="KW-0175">Coiled coil</keyword>
<dbReference type="PANTHER" id="PTHR48125">
    <property type="entry name" value="LP07818P1"/>
    <property type="match status" value="1"/>
</dbReference>
<proteinExistence type="predicted"/>
<keyword evidence="5" id="KW-1185">Reference proteome</keyword>
<sequence length="870" mass="99392">MQKYGATDVSSRTVHDLLTTINTMSLRIKSLERYEHALREIHKVIIMMRPGFNLQLMDLNAMPALIVQFFSDMTGRDITHNINYKYDYNFNGALPFQAPPPQPFYGEHGLQQPPPQPPFQPPPQPPSQQPPPQPPSQQPPPQPPSQQPQPPPQQPPPQPPPQQPPCQTIVPQIELTVDEMRELQNVYQNMQQQTITWDHLGVFVTTMVRIMQVRVINSVTIVNAINSLQNVTILTNFDFNDFLRCVARETALQFTISLDLCRIIVAFIQFFQNTYFSITLTLFTYVNLDGLIVSTNSMHVIIVQLYEFFTKIYFLVMQTRFVYTNSDGFVQTTAMLYSRVEALTASAQTTTVVSSLQEELRKERIKVNNLDREKNSALQSASDYENRYKNVQSENENLKTQVERLTPLENESRTLTLDKEELLSENNRLKEANAKLQNDNTELLKRSAQNFENFKNEQIKVKEEQEKSKDLERRLQNVEDLQTQNVNNDAQDIIFELRRNLKEKENQLQEAKTSNSTALSKLQFQIDSDAATYRAKLASMEQEFNKTINERNNTINQLNEALVAAKAQYDELITQLEKGQQELNNTNEYEGKKFGDDTDKIIEFALTALDLMYKRVREIDPNLGNGVDLSQNPNNMNLQLAEQQRDLLNNWFVSLNQTMATNDILNFNSVLNMASVKNQIAHIIPANMLLGPDGNLMTPQQVQNADNVVLISAVSTLVSEYNRLAGEVFNLTANSAAQSEASALIANCSQQIAALQEELRKNKEDFKKINNLVQTSSPQLNDKTIQSMKTELDTAKSQINNLKKATTEQLKQMADNGVQVEMSKLNTQIDKINSLLLHYRSVTQDIFDWKTNMMELYESLARTTAEMETI</sequence>
<organismHost>
    <name type="scientific">Lepidoptera</name>
    <name type="common">moths &amp; butterflies</name>
    <dbReference type="NCBI Taxonomy" id="7088"/>
</organismHost>
<evidence type="ECO:0000313" key="5">
    <source>
        <dbReference type="Proteomes" id="UP000202937"/>
    </source>
</evidence>
<feature type="domain" description="Viral desmoplakin N-terminal" evidence="3">
    <location>
        <begin position="3"/>
        <end position="89"/>
    </location>
</feature>
<accession>Q6VTS7</accession>
<dbReference type="PRINTS" id="PR01217">
    <property type="entry name" value="PRICHEXTENSN"/>
</dbReference>
<evidence type="ECO:0000256" key="2">
    <source>
        <dbReference type="SAM" id="MobiDB-lite"/>
    </source>
</evidence>
<feature type="compositionally biased region" description="Pro residues" evidence="2">
    <location>
        <begin position="112"/>
        <end position="164"/>
    </location>
</feature>
<feature type="coiled-coil region" evidence="1">
    <location>
        <begin position="353"/>
        <end position="589"/>
    </location>
</feature>
<dbReference type="Pfam" id="PF06771">
    <property type="entry name" value="Desmo_N"/>
    <property type="match status" value="1"/>
</dbReference>